<dbReference type="InterPro" id="IPR003825">
    <property type="entry name" value="Colicin-V_CvpA"/>
</dbReference>
<dbReference type="EMBL" id="JAOQJF010000025">
    <property type="protein sequence ID" value="MCU6800622.1"/>
    <property type="molecule type" value="Genomic_DNA"/>
</dbReference>
<evidence type="ECO:0000256" key="2">
    <source>
        <dbReference type="ARBA" id="ARBA00022692"/>
    </source>
</evidence>
<organism evidence="6 7">
    <name type="scientific">Alitiscatomonas aceti</name>
    <dbReference type="NCBI Taxonomy" id="2981724"/>
    <lineage>
        <taxon>Bacteria</taxon>
        <taxon>Bacillati</taxon>
        <taxon>Bacillota</taxon>
        <taxon>Clostridia</taxon>
        <taxon>Lachnospirales</taxon>
        <taxon>Lachnospiraceae</taxon>
        <taxon>Alitiscatomonas</taxon>
    </lineage>
</organism>
<dbReference type="Pfam" id="PF02674">
    <property type="entry name" value="Colicin_V"/>
    <property type="match status" value="1"/>
</dbReference>
<feature type="transmembrane region" description="Helical" evidence="5">
    <location>
        <begin position="153"/>
        <end position="177"/>
    </location>
</feature>
<keyword evidence="4 5" id="KW-0472">Membrane</keyword>
<feature type="transmembrane region" description="Helical" evidence="5">
    <location>
        <begin position="231"/>
        <end position="249"/>
    </location>
</feature>
<protein>
    <submittedName>
        <fullName evidence="6">CvpA family protein</fullName>
    </submittedName>
</protein>
<keyword evidence="2 5" id="KW-0812">Transmembrane</keyword>
<evidence type="ECO:0000256" key="4">
    <source>
        <dbReference type="ARBA" id="ARBA00023136"/>
    </source>
</evidence>
<evidence type="ECO:0000256" key="1">
    <source>
        <dbReference type="ARBA" id="ARBA00004141"/>
    </source>
</evidence>
<keyword evidence="7" id="KW-1185">Reference proteome</keyword>
<evidence type="ECO:0000256" key="5">
    <source>
        <dbReference type="SAM" id="Phobius"/>
    </source>
</evidence>
<proteinExistence type="predicted"/>
<accession>A0ABT2V3D4</accession>
<evidence type="ECO:0000313" key="7">
    <source>
        <dbReference type="Proteomes" id="UP001652395"/>
    </source>
</evidence>
<feature type="transmembrane region" description="Helical" evidence="5">
    <location>
        <begin position="37"/>
        <end position="57"/>
    </location>
</feature>
<evidence type="ECO:0000256" key="3">
    <source>
        <dbReference type="ARBA" id="ARBA00022989"/>
    </source>
</evidence>
<comment type="subcellular location">
    <subcellularLocation>
        <location evidence="1">Membrane</location>
        <topology evidence="1">Multi-pass membrane protein</topology>
    </subcellularLocation>
</comment>
<dbReference type="Proteomes" id="UP001652395">
    <property type="component" value="Unassembled WGS sequence"/>
</dbReference>
<comment type="caution">
    <text evidence="6">The sequence shown here is derived from an EMBL/GenBank/DDBJ whole genome shotgun (WGS) entry which is preliminary data.</text>
</comment>
<keyword evidence="3 5" id="KW-1133">Transmembrane helix</keyword>
<gene>
    <name evidence="6" type="ORF">OCV69_11885</name>
</gene>
<dbReference type="RefSeq" id="WP_262563113.1">
    <property type="nucleotide sequence ID" value="NZ_JAOQJF010000025.1"/>
</dbReference>
<evidence type="ECO:0000313" key="6">
    <source>
        <dbReference type="EMBL" id="MCU6800622.1"/>
    </source>
</evidence>
<feature type="transmembrane region" description="Helical" evidence="5">
    <location>
        <begin position="189"/>
        <end position="211"/>
    </location>
</feature>
<reference evidence="6 7" key="1">
    <citation type="journal article" date="2021" name="ISME Commun">
        <title>Automated analysis of genomic sequences facilitates high-throughput and comprehensive description of bacteria.</title>
        <authorList>
            <person name="Hitch T.C.A."/>
        </authorList>
    </citation>
    <scope>NUCLEOTIDE SEQUENCE [LARGE SCALE GENOMIC DNA]</scope>
    <source>
        <strain evidence="7">f_CCE</strain>
    </source>
</reference>
<feature type="transmembrane region" description="Helical" evidence="5">
    <location>
        <begin position="12"/>
        <end position="30"/>
    </location>
</feature>
<name>A0ABT2V3D4_9FIRM</name>
<sequence length="253" mass="27331">MMEGVSGFSGHWLEILAAVYLVGMVLYGHYRGFIRLCVSALALVISLVTVRVALPYVTEWLKNDTPVYESIRQGMADAVGLDGILDGVLDIGEGTGGNGAGIGERRTIEELKLPEQMKRILIENNNREVYQMLGVEQFGDYVGGYLADTVIKAAASILLFAVVFILLHIVAAWLDLIARLPIIKGLNQIAGAVLGGVEGLMFLWIVCLVLTALSGTDFGAAAMGQVAASPWLSWLYDHNVISYFILGLVKGML</sequence>